<organism evidence="15 16">
    <name type="scientific">Paenibacillus nanensis</name>
    <dbReference type="NCBI Taxonomy" id="393251"/>
    <lineage>
        <taxon>Bacteria</taxon>
        <taxon>Bacillati</taxon>
        <taxon>Bacillota</taxon>
        <taxon>Bacilli</taxon>
        <taxon>Bacillales</taxon>
        <taxon>Paenibacillaceae</taxon>
        <taxon>Paenibacillus</taxon>
    </lineage>
</organism>
<dbReference type="InterPro" id="IPR003593">
    <property type="entry name" value="AAA+_ATPase"/>
</dbReference>
<dbReference type="InterPro" id="IPR051309">
    <property type="entry name" value="ABCF_ATPase"/>
</dbReference>
<dbReference type="RefSeq" id="WP_119597800.1">
    <property type="nucleotide sequence ID" value="NZ_QXQA01000001.1"/>
</dbReference>
<keyword evidence="2" id="KW-0963">Cytoplasm</keyword>
<dbReference type="FunFam" id="3.40.50.300:FF:000011">
    <property type="entry name" value="Putative ABC transporter ATP-binding component"/>
    <property type="match status" value="1"/>
</dbReference>
<dbReference type="InterPro" id="IPR037118">
    <property type="entry name" value="Val-tRNA_synth_C_sf"/>
</dbReference>
<name>A0A3A1VJJ4_9BACL</name>
<evidence type="ECO:0000256" key="13">
    <source>
        <dbReference type="SAM" id="MobiDB-lite"/>
    </source>
</evidence>
<dbReference type="EMBL" id="QXQA01000001">
    <property type="protein sequence ID" value="RIX60425.1"/>
    <property type="molecule type" value="Genomic_DNA"/>
</dbReference>
<dbReference type="InterPro" id="IPR027417">
    <property type="entry name" value="P-loop_NTPase"/>
</dbReference>
<dbReference type="PANTHER" id="PTHR42855:SF1">
    <property type="entry name" value="ABC TRANSPORTER DOMAIN-CONTAINING PROTEIN"/>
    <property type="match status" value="1"/>
</dbReference>
<accession>A0A3A1VJJ4</accession>
<dbReference type="Pfam" id="PF00005">
    <property type="entry name" value="ABC_tran"/>
    <property type="match status" value="2"/>
</dbReference>
<keyword evidence="11" id="KW-0648">Protein biosynthesis</keyword>
<dbReference type="Pfam" id="PF12848">
    <property type="entry name" value="ABC_tran_Xtn"/>
    <property type="match status" value="1"/>
</dbReference>
<evidence type="ECO:0000259" key="14">
    <source>
        <dbReference type="PROSITE" id="PS50893"/>
    </source>
</evidence>
<keyword evidence="9" id="KW-0810">Translation regulation</keyword>
<feature type="domain" description="ABC transporter" evidence="14">
    <location>
        <begin position="319"/>
        <end position="545"/>
    </location>
</feature>
<dbReference type="CDD" id="cd03221">
    <property type="entry name" value="ABCF_EF-3"/>
    <property type="match status" value="2"/>
</dbReference>
<keyword evidence="7" id="KW-0378">Hydrolase</keyword>
<dbReference type="GO" id="GO:0016887">
    <property type="term" value="F:ATP hydrolysis activity"/>
    <property type="evidence" value="ECO:0007669"/>
    <property type="project" value="InterPro"/>
</dbReference>
<evidence type="ECO:0000256" key="12">
    <source>
        <dbReference type="SAM" id="Coils"/>
    </source>
</evidence>
<dbReference type="GO" id="GO:0005524">
    <property type="term" value="F:ATP binding"/>
    <property type="evidence" value="ECO:0007669"/>
    <property type="project" value="UniProtKB-KW"/>
</dbReference>
<dbReference type="GO" id="GO:0000049">
    <property type="term" value="F:tRNA binding"/>
    <property type="evidence" value="ECO:0007669"/>
    <property type="project" value="UniProtKB-KW"/>
</dbReference>
<comment type="similarity">
    <text evidence="1">Belongs to the ABC transporter superfamily. ABCF family. Translational throttle EttA subfamily.</text>
</comment>
<evidence type="ECO:0000256" key="10">
    <source>
        <dbReference type="ARBA" id="ARBA00022884"/>
    </source>
</evidence>
<keyword evidence="5" id="KW-0677">Repeat</keyword>
<dbReference type="Proteomes" id="UP000266482">
    <property type="component" value="Unassembled WGS sequence"/>
</dbReference>
<dbReference type="SUPFAM" id="SSF46966">
    <property type="entry name" value="Spectrin repeat"/>
    <property type="match status" value="1"/>
</dbReference>
<keyword evidence="8 15" id="KW-0067">ATP-binding</keyword>
<evidence type="ECO:0000256" key="2">
    <source>
        <dbReference type="ARBA" id="ARBA00022490"/>
    </source>
</evidence>
<keyword evidence="6" id="KW-0547">Nucleotide-binding</keyword>
<keyword evidence="4" id="KW-0699">rRNA-binding</keyword>
<keyword evidence="3" id="KW-0820">tRNA-binding</keyword>
<protein>
    <submittedName>
        <fullName evidence="15">ABC transporter ATP-binding protein</fullName>
    </submittedName>
</protein>
<dbReference type="FunFam" id="3.40.50.300:FF:000183">
    <property type="entry name" value="ABC transporter ATP-binding protein yjjK"/>
    <property type="match status" value="1"/>
</dbReference>
<reference evidence="15 16" key="1">
    <citation type="submission" date="2018-09" db="EMBL/GenBank/DDBJ databases">
        <title>Paenibacillus aracenensis nov. sp. isolated from a cave in southern Spain.</title>
        <authorList>
            <person name="Jurado V."/>
            <person name="Gutierrez-Patricio S."/>
            <person name="Gonzalez-Pimentel J.L."/>
            <person name="Miller A.Z."/>
            <person name="Laiz L."/>
            <person name="Saiz-Jimenez C."/>
        </authorList>
    </citation>
    <scope>NUCLEOTIDE SEQUENCE [LARGE SCALE GENOMIC DNA]</scope>
    <source>
        <strain evidence="15 16">DSM 22867</strain>
    </source>
</reference>
<dbReference type="OrthoDB" id="9762369at2"/>
<evidence type="ECO:0000313" key="15">
    <source>
        <dbReference type="EMBL" id="RIX60425.1"/>
    </source>
</evidence>
<evidence type="ECO:0000256" key="5">
    <source>
        <dbReference type="ARBA" id="ARBA00022737"/>
    </source>
</evidence>
<dbReference type="Gene3D" id="1.10.287.380">
    <property type="entry name" value="Valyl-tRNA synthetase, C-terminal domain"/>
    <property type="match status" value="1"/>
</dbReference>
<dbReference type="GO" id="GO:0006417">
    <property type="term" value="P:regulation of translation"/>
    <property type="evidence" value="ECO:0007669"/>
    <property type="project" value="UniProtKB-KW"/>
</dbReference>
<feature type="domain" description="ABC transporter" evidence="14">
    <location>
        <begin position="4"/>
        <end position="255"/>
    </location>
</feature>
<evidence type="ECO:0000256" key="3">
    <source>
        <dbReference type="ARBA" id="ARBA00022555"/>
    </source>
</evidence>
<evidence type="ECO:0000256" key="8">
    <source>
        <dbReference type="ARBA" id="ARBA00022840"/>
    </source>
</evidence>
<dbReference type="InterPro" id="IPR032524">
    <property type="entry name" value="ABC_tran_C"/>
</dbReference>
<keyword evidence="12" id="KW-0175">Coiled coil</keyword>
<dbReference type="InterPro" id="IPR017871">
    <property type="entry name" value="ABC_transporter-like_CS"/>
</dbReference>
<dbReference type="SUPFAM" id="SSF52540">
    <property type="entry name" value="P-loop containing nucleoside triphosphate hydrolases"/>
    <property type="match status" value="2"/>
</dbReference>
<evidence type="ECO:0000256" key="6">
    <source>
        <dbReference type="ARBA" id="ARBA00022741"/>
    </source>
</evidence>
<dbReference type="PROSITE" id="PS50893">
    <property type="entry name" value="ABC_TRANSPORTER_2"/>
    <property type="match status" value="2"/>
</dbReference>
<dbReference type="InterPro" id="IPR032781">
    <property type="entry name" value="ABC_tran_Xtn"/>
</dbReference>
<evidence type="ECO:0000256" key="1">
    <source>
        <dbReference type="ARBA" id="ARBA00005868"/>
    </source>
</evidence>
<sequence length="646" mass="71459">MHLLSVEHITKTYGEKVLFRDVTFGVEEGDKIGIIGVNGTGKSTFLKVIAGVEPPDSGTVSVGGRVVVRMLTQDPVFQAGETALEHVLGGDSPQLRAVQAYAAAMEAIALNPGSEKLQAELIAANAKMDELDAWQLENDAKTALSKLGIQQYDAKVETLSGGQRKRVAMAAALLLPSDVLILDEPTNHIDNESVAWLEGMLQKRKGALLMITHDRYFLDRVSNRVIELDRGEAYFYQANYSRFLELKLEREEREAASEAKRQNLLRNELAWIRRGAKARTTKQKARIDRFEALKAAAPKAADGKLDVSVASSRLGKKIMEAEGLSKSYGDRMLIRDFSYIAVPEDRVGIVGRNGSGKSTLLKLIAGRLEPDAGKVELGPTVKLGWFSQEREEMDETLRVIEYIREEAEQVRTADGTAISAGQMLERFLFPPAMQWTPIAKLSGGEKRRLQLLRVLMSAPNVLLLDEPTNDLDIATLTVLEDYLDDFPGVVFVVSHDRYFLDRTVEKIIAFEGDGVITMHTGNYSDYQAYAEKRGASTASAAANPAKTTGAKASEQSSDEAKPQAKERALKMSYKDQKDFESIEDWIAEAEAELANVAKAMEAASSDSFKLQELAAEQQRLEEKLESLMDRWAELNELAERIAAQKR</sequence>
<proteinExistence type="inferred from homology"/>
<gene>
    <name evidence="15" type="ORF">D3P08_02380</name>
</gene>
<comment type="caution">
    <text evidence="15">The sequence shown here is derived from an EMBL/GenBank/DDBJ whole genome shotgun (WGS) entry which is preliminary data.</text>
</comment>
<evidence type="ECO:0000313" key="16">
    <source>
        <dbReference type="Proteomes" id="UP000266482"/>
    </source>
</evidence>
<dbReference type="PANTHER" id="PTHR42855">
    <property type="entry name" value="ABC TRANSPORTER ATP-BINDING SUBUNIT"/>
    <property type="match status" value="1"/>
</dbReference>
<evidence type="ECO:0000256" key="11">
    <source>
        <dbReference type="ARBA" id="ARBA00022917"/>
    </source>
</evidence>
<dbReference type="GO" id="GO:0006412">
    <property type="term" value="P:translation"/>
    <property type="evidence" value="ECO:0007669"/>
    <property type="project" value="UniProtKB-KW"/>
</dbReference>
<dbReference type="AlphaFoldDB" id="A0A3A1VJJ4"/>
<evidence type="ECO:0000256" key="4">
    <source>
        <dbReference type="ARBA" id="ARBA00022730"/>
    </source>
</evidence>
<keyword evidence="16" id="KW-1185">Reference proteome</keyword>
<dbReference type="SMART" id="SM00382">
    <property type="entry name" value="AAA"/>
    <property type="match status" value="2"/>
</dbReference>
<keyword evidence="10" id="KW-0694">RNA-binding</keyword>
<dbReference type="Gene3D" id="3.40.50.300">
    <property type="entry name" value="P-loop containing nucleotide triphosphate hydrolases"/>
    <property type="match status" value="2"/>
</dbReference>
<feature type="region of interest" description="Disordered" evidence="13">
    <location>
        <begin position="538"/>
        <end position="561"/>
    </location>
</feature>
<dbReference type="InterPro" id="IPR003439">
    <property type="entry name" value="ABC_transporter-like_ATP-bd"/>
</dbReference>
<evidence type="ECO:0000256" key="7">
    <source>
        <dbReference type="ARBA" id="ARBA00022801"/>
    </source>
</evidence>
<dbReference type="GO" id="GO:0003677">
    <property type="term" value="F:DNA binding"/>
    <property type="evidence" value="ECO:0007669"/>
    <property type="project" value="InterPro"/>
</dbReference>
<dbReference type="Pfam" id="PF16326">
    <property type="entry name" value="ABC_tran_CTD"/>
    <property type="match status" value="1"/>
</dbReference>
<dbReference type="PROSITE" id="PS00211">
    <property type="entry name" value="ABC_TRANSPORTER_1"/>
    <property type="match status" value="2"/>
</dbReference>
<feature type="coiled-coil region" evidence="12">
    <location>
        <begin position="241"/>
        <end position="268"/>
    </location>
</feature>
<dbReference type="GO" id="GO:0019843">
    <property type="term" value="F:rRNA binding"/>
    <property type="evidence" value="ECO:0007669"/>
    <property type="project" value="UniProtKB-KW"/>
</dbReference>
<evidence type="ECO:0000256" key="9">
    <source>
        <dbReference type="ARBA" id="ARBA00022845"/>
    </source>
</evidence>
<feature type="coiled-coil region" evidence="12">
    <location>
        <begin position="586"/>
        <end position="637"/>
    </location>
</feature>
<feature type="compositionally biased region" description="Low complexity" evidence="13">
    <location>
        <begin position="538"/>
        <end position="552"/>
    </location>
</feature>